<dbReference type="Gene3D" id="3.30.70.1060">
    <property type="entry name" value="Dimeric alpha+beta barrel"/>
    <property type="match status" value="1"/>
</dbReference>
<protein>
    <recommendedName>
        <fullName evidence="2">YCII-related domain-containing protein</fullName>
    </recommendedName>
</protein>
<proteinExistence type="inferred from homology"/>
<dbReference type="NCBIfam" id="NF008473">
    <property type="entry name" value="PRK11370.1"/>
    <property type="match status" value="1"/>
</dbReference>
<reference evidence="3" key="1">
    <citation type="submission" date="2012-02" db="EMBL/GenBank/DDBJ databases">
        <title>The complete genome of Frateuria aurantia DSM 6220.</title>
        <authorList>
            <consortium name="US DOE Joint Genome Institute (JGI-PGF)"/>
            <person name="Lucas S."/>
            <person name="Copeland A."/>
            <person name="Lapidus A."/>
            <person name="Glavina del Rio T."/>
            <person name="Dalin E."/>
            <person name="Tice H."/>
            <person name="Bruce D."/>
            <person name="Goodwin L."/>
            <person name="Pitluck S."/>
            <person name="Peters L."/>
            <person name="Ovchinnikova G."/>
            <person name="Teshima H."/>
            <person name="Kyrpides N."/>
            <person name="Mavromatis K."/>
            <person name="Ivanova N."/>
            <person name="Brettin T."/>
            <person name="Detter J.C."/>
            <person name="Han C."/>
            <person name="Larimer F."/>
            <person name="Land M."/>
            <person name="Hauser L."/>
            <person name="Markowitz V."/>
            <person name="Cheng J.-F."/>
            <person name="Hugenholtz P."/>
            <person name="Woyke T."/>
            <person name="Wu D."/>
            <person name="Brambilla E."/>
            <person name="Klenk H.-P."/>
            <person name="Eisen J.A."/>
        </authorList>
    </citation>
    <scope>NUCLEOTIDE SEQUENCE</scope>
    <source>
        <strain evidence="3">DSM 6220</strain>
    </source>
</reference>
<evidence type="ECO:0000313" key="3">
    <source>
        <dbReference type="EMBL" id="AFC86117.1"/>
    </source>
</evidence>
<sequence length="101" mass="10825">MKWYLILAHDAPGSLSARQEARPAHLARLEVLQGEQRLLAAGPLPASDTEAPAIAGFSGSAIIAAFDSIDEAKAWADLDPYVAAGVYDHVEIKPFLKVFPQ</sequence>
<dbReference type="HOGENOM" id="CLU_110355_3_0_6"/>
<feature type="domain" description="YCII-related" evidence="2">
    <location>
        <begin position="3"/>
        <end position="95"/>
    </location>
</feature>
<dbReference type="SUPFAM" id="SSF54909">
    <property type="entry name" value="Dimeric alpha+beta barrel"/>
    <property type="match status" value="1"/>
</dbReference>
<dbReference type="InterPro" id="IPR005545">
    <property type="entry name" value="YCII"/>
</dbReference>
<dbReference type="PANTHER" id="PTHR33606:SF3">
    <property type="entry name" value="PROTEIN YCII"/>
    <property type="match status" value="1"/>
</dbReference>
<dbReference type="EMBL" id="CP003350">
    <property type="protein sequence ID" value="AFC86117.1"/>
    <property type="molecule type" value="Genomic_DNA"/>
</dbReference>
<evidence type="ECO:0000313" key="4">
    <source>
        <dbReference type="Proteomes" id="UP000005234"/>
    </source>
</evidence>
<comment type="similarity">
    <text evidence="1">Belongs to the YciI family.</text>
</comment>
<organism evidence="3 4">
    <name type="scientific">Frateuria aurantia (strain ATCC 33424 / DSM 6220 / KCTC 2777 / LMG 1558 / NBRC 3245 / NCIMB 13370)</name>
    <name type="common">Acetobacter aurantius</name>
    <dbReference type="NCBI Taxonomy" id="767434"/>
    <lineage>
        <taxon>Bacteria</taxon>
        <taxon>Pseudomonadati</taxon>
        <taxon>Pseudomonadota</taxon>
        <taxon>Gammaproteobacteria</taxon>
        <taxon>Lysobacterales</taxon>
        <taxon>Rhodanobacteraceae</taxon>
        <taxon>Frateuria</taxon>
    </lineage>
</organism>
<gene>
    <name evidence="3" type="ordered locus">Fraau_1708</name>
</gene>
<evidence type="ECO:0000256" key="1">
    <source>
        <dbReference type="ARBA" id="ARBA00007689"/>
    </source>
</evidence>
<name>H8KYP6_FRAAD</name>
<dbReference type="Pfam" id="PF03795">
    <property type="entry name" value="YCII"/>
    <property type="match status" value="1"/>
</dbReference>
<dbReference type="AlphaFoldDB" id="H8KYP6"/>
<dbReference type="InterPro" id="IPR051807">
    <property type="entry name" value="Sec-metab_biosynth-assoc"/>
</dbReference>
<keyword evidence="4" id="KW-1185">Reference proteome</keyword>
<dbReference type="Proteomes" id="UP000005234">
    <property type="component" value="Chromosome"/>
</dbReference>
<dbReference type="OrthoDB" id="9797014at2"/>
<dbReference type="KEGG" id="fau:Fraau_1708"/>
<dbReference type="InterPro" id="IPR011008">
    <property type="entry name" value="Dimeric_a/b-barrel"/>
</dbReference>
<dbReference type="RefSeq" id="WP_014403122.1">
    <property type="nucleotide sequence ID" value="NC_017033.1"/>
</dbReference>
<dbReference type="PANTHER" id="PTHR33606">
    <property type="entry name" value="PROTEIN YCII"/>
    <property type="match status" value="1"/>
</dbReference>
<accession>H8KYP6</accession>
<dbReference type="STRING" id="767434.Fraau_1708"/>
<dbReference type="eggNOG" id="COG2350">
    <property type="taxonomic scope" value="Bacteria"/>
</dbReference>
<evidence type="ECO:0000259" key="2">
    <source>
        <dbReference type="Pfam" id="PF03795"/>
    </source>
</evidence>